<dbReference type="RefSeq" id="WP_354614831.1">
    <property type="nucleotide sequence ID" value="NZ_JBEXAE010000003.1"/>
</dbReference>
<dbReference type="Pfam" id="PF22725">
    <property type="entry name" value="GFO_IDH_MocA_C3"/>
    <property type="match status" value="1"/>
</dbReference>
<dbReference type="InterPro" id="IPR000683">
    <property type="entry name" value="Gfo/Idh/MocA-like_OxRdtase_N"/>
</dbReference>
<feature type="domain" description="GFO/IDH/MocA-like oxidoreductase" evidence="4">
    <location>
        <begin position="132"/>
        <end position="247"/>
    </location>
</feature>
<accession>A0ABV2STD9</accession>
<keyword evidence="6" id="KW-1185">Reference proteome</keyword>
<dbReference type="Gene3D" id="3.30.360.10">
    <property type="entry name" value="Dihydrodipicolinate Reductase, domain 2"/>
    <property type="match status" value="1"/>
</dbReference>
<reference evidence="5 6" key="1">
    <citation type="submission" date="2024-07" db="EMBL/GenBank/DDBJ databases">
        <title>The genome sequence of type strain Sediminicola arcticus GDMCC 1.2805.</title>
        <authorList>
            <person name="Liu Y."/>
        </authorList>
    </citation>
    <scope>NUCLEOTIDE SEQUENCE [LARGE SCALE GENOMIC DNA]</scope>
    <source>
        <strain evidence="5 6">GDMCC 1.2805</strain>
    </source>
</reference>
<dbReference type="InterPro" id="IPR055170">
    <property type="entry name" value="GFO_IDH_MocA-like_dom"/>
</dbReference>
<dbReference type="Proteomes" id="UP001549799">
    <property type="component" value="Unassembled WGS sequence"/>
</dbReference>
<comment type="similarity">
    <text evidence="1">Belongs to the Gfo/Idh/MocA family.</text>
</comment>
<dbReference type="PANTHER" id="PTHR22604">
    <property type="entry name" value="OXIDOREDUCTASES"/>
    <property type="match status" value="1"/>
</dbReference>
<dbReference type="InterPro" id="IPR050984">
    <property type="entry name" value="Gfo/Idh/MocA_domain"/>
</dbReference>
<evidence type="ECO:0000256" key="2">
    <source>
        <dbReference type="ARBA" id="ARBA00023002"/>
    </source>
</evidence>
<keyword evidence="2" id="KW-0560">Oxidoreductase</keyword>
<dbReference type="Pfam" id="PF01408">
    <property type="entry name" value="GFO_IDH_MocA"/>
    <property type="match status" value="1"/>
</dbReference>
<protein>
    <submittedName>
        <fullName evidence="5">Gfo/Idh/MocA family oxidoreductase</fullName>
    </submittedName>
</protein>
<evidence type="ECO:0000259" key="4">
    <source>
        <dbReference type="Pfam" id="PF22725"/>
    </source>
</evidence>
<name>A0ABV2STD9_9FLAO</name>
<feature type="domain" description="Gfo/Idh/MocA-like oxidoreductase N-terminal" evidence="3">
    <location>
        <begin position="5"/>
        <end position="121"/>
    </location>
</feature>
<dbReference type="InterPro" id="IPR036291">
    <property type="entry name" value="NAD(P)-bd_dom_sf"/>
</dbReference>
<evidence type="ECO:0000313" key="6">
    <source>
        <dbReference type="Proteomes" id="UP001549799"/>
    </source>
</evidence>
<evidence type="ECO:0000259" key="3">
    <source>
        <dbReference type="Pfam" id="PF01408"/>
    </source>
</evidence>
<comment type="caution">
    <text evidence="5">The sequence shown here is derived from an EMBL/GenBank/DDBJ whole genome shotgun (WGS) entry which is preliminary data.</text>
</comment>
<dbReference type="SUPFAM" id="SSF51735">
    <property type="entry name" value="NAD(P)-binding Rossmann-fold domains"/>
    <property type="match status" value="1"/>
</dbReference>
<dbReference type="SUPFAM" id="SSF55347">
    <property type="entry name" value="Glyceraldehyde-3-phosphate dehydrogenase-like, C-terminal domain"/>
    <property type="match status" value="1"/>
</dbReference>
<dbReference type="PANTHER" id="PTHR22604:SF105">
    <property type="entry name" value="TRANS-1,2-DIHYDROBENZENE-1,2-DIOL DEHYDROGENASE"/>
    <property type="match status" value="1"/>
</dbReference>
<evidence type="ECO:0000313" key="5">
    <source>
        <dbReference type="EMBL" id="MET6990432.1"/>
    </source>
</evidence>
<evidence type="ECO:0000256" key="1">
    <source>
        <dbReference type="ARBA" id="ARBA00010928"/>
    </source>
</evidence>
<dbReference type="Gene3D" id="3.40.50.720">
    <property type="entry name" value="NAD(P)-binding Rossmann-like Domain"/>
    <property type="match status" value="1"/>
</dbReference>
<organism evidence="5 6">
    <name type="scientific">Sediminicola arcticus</name>
    <dbReference type="NCBI Taxonomy" id="1574308"/>
    <lineage>
        <taxon>Bacteria</taxon>
        <taxon>Pseudomonadati</taxon>
        <taxon>Bacteroidota</taxon>
        <taxon>Flavobacteriia</taxon>
        <taxon>Flavobacteriales</taxon>
        <taxon>Flavobacteriaceae</taxon>
        <taxon>Sediminicola</taxon>
    </lineage>
</organism>
<dbReference type="EMBL" id="JBEXAE010000003">
    <property type="protein sequence ID" value="MET6990432.1"/>
    <property type="molecule type" value="Genomic_DNA"/>
</dbReference>
<gene>
    <name evidence="5" type="ORF">ABXZ36_07210</name>
</gene>
<sequence>MENKIRWGILGPGRIAHSFAKDLRLTQTSELVAVASRNLDRASDFAKEYDAKYAYGSYEELFNSTEVDVIYIATPHTQHSALAIAAMEHGKHVLCEKPMGVNTGEVTKMIAAAQRNKVFLMEALWSRFNPSIRKIKELVDLKKIGVISYLQADFAFYALDREEEGRLLNPALAGGSLLDIGIYPIFLAYLLLGKPSKIFASSKFHKTGAEIQTSIIFEYEKAQAMLYSGLTSNSEMKAKITGTKGSVYIHPRWHETNGFTIESNGEKEDILEPTVGKGYSYEIEEVNSCLASGKLQSSLWSHQNSLDLMEILDQVRKQTGITFPFES</sequence>
<proteinExistence type="inferred from homology"/>